<proteinExistence type="predicted"/>
<keyword evidence="4" id="KW-0808">Transferase</keyword>
<dbReference type="InterPro" id="IPR041664">
    <property type="entry name" value="AAA_16"/>
</dbReference>
<dbReference type="SMART" id="SM00065">
    <property type="entry name" value="GAF"/>
    <property type="match status" value="1"/>
</dbReference>
<evidence type="ECO:0000256" key="5">
    <source>
        <dbReference type="ARBA" id="ARBA00023012"/>
    </source>
</evidence>
<dbReference type="Gene3D" id="3.30.565.10">
    <property type="entry name" value="Histidine kinase-like ATPase, C-terminal domain"/>
    <property type="match status" value="1"/>
</dbReference>
<dbReference type="EMBL" id="CP053587">
    <property type="protein sequence ID" value="WNZ27282.1"/>
    <property type="molecule type" value="Genomic_DNA"/>
</dbReference>
<dbReference type="InterPro" id="IPR000719">
    <property type="entry name" value="Prot_kinase_dom"/>
</dbReference>
<dbReference type="CDD" id="cd14014">
    <property type="entry name" value="STKc_PknB_like"/>
    <property type="match status" value="1"/>
</dbReference>
<dbReference type="InterPro" id="IPR053159">
    <property type="entry name" value="Hybrid_Histidine_Kinase"/>
</dbReference>
<dbReference type="Gene3D" id="3.30.450.40">
    <property type="match status" value="1"/>
</dbReference>
<dbReference type="PRINTS" id="PR00344">
    <property type="entry name" value="BCTRLSENSOR"/>
</dbReference>
<dbReference type="InterPro" id="IPR011009">
    <property type="entry name" value="Kinase-like_dom_sf"/>
</dbReference>
<dbReference type="Gene3D" id="1.10.287.130">
    <property type="match status" value="1"/>
</dbReference>
<evidence type="ECO:0000256" key="2">
    <source>
        <dbReference type="ARBA" id="ARBA00012438"/>
    </source>
</evidence>
<reference evidence="8" key="1">
    <citation type="submission" date="2020-05" db="EMBL/GenBank/DDBJ databases">
        <authorList>
            <person name="Zhu T."/>
            <person name="Keshari N."/>
            <person name="Lu X."/>
        </authorList>
    </citation>
    <scope>NUCLEOTIDE SEQUENCE</scope>
    <source>
        <strain evidence="8">NK1-12</strain>
    </source>
</reference>
<dbReference type="InterPro" id="IPR004358">
    <property type="entry name" value="Sig_transdc_His_kin-like_C"/>
</dbReference>
<protein>
    <recommendedName>
        <fullName evidence="2">histidine kinase</fullName>
        <ecNumber evidence="2">2.7.13.3</ecNumber>
    </recommendedName>
</protein>
<dbReference type="InterPro" id="IPR036890">
    <property type="entry name" value="HATPase_C_sf"/>
</dbReference>
<dbReference type="SUPFAM" id="SSF55874">
    <property type="entry name" value="ATPase domain of HSP90 chaperone/DNA topoisomerase II/histidine kinase"/>
    <property type="match status" value="1"/>
</dbReference>
<keyword evidence="5" id="KW-0902">Two-component regulatory system</keyword>
<dbReference type="InterPro" id="IPR003594">
    <property type="entry name" value="HATPase_dom"/>
</dbReference>
<dbReference type="InterPro" id="IPR027417">
    <property type="entry name" value="P-loop_NTPase"/>
</dbReference>
<dbReference type="SUPFAM" id="SSF47384">
    <property type="entry name" value="Homodimeric domain of signal transducing histidine kinase"/>
    <property type="match status" value="1"/>
</dbReference>
<dbReference type="GO" id="GO:0000155">
    <property type="term" value="F:phosphorelay sensor kinase activity"/>
    <property type="evidence" value="ECO:0007669"/>
    <property type="project" value="InterPro"/>
</dbReference>
<dbReference type="Gene3D" id="3.40.50.300">
    <property type="entry name" value="P-loop containing nucleotide triphosphate hydrolases"/>
    <property type="match status" value="1"/>
</dbReference>
<comment type="catalytic activity">
    <reaction evidence="1">
        <text>ATP + protein L-histidine = ADP + protein N-phospho-L-histidine.</text>
        <dbReference type="EC" id="2.7.13.3"/>
    </reaction>
</comment>
<dbReference type="InterPro" id="IPR003018">
    <property type="entry name" value="GAF"/>
</dbReference>
<dbReference type="PANTHER" id="PTHR43642">
    <property type="entry name" value="HYBRID SIGNAL TRANSDUCTION HISTIDINE KINASE G"/>
    <property type="match status" value="1"/>
</dbReference>
<name>A0AA96WYV1_9CYAN</name>
<dbReference type="SUPFAM" id="SSF56112">
    <property type="entry name" value="Protein kinase-like (PK-like)"/>
    <property type="match status" value="1"/>
</dbReference>
<evidence type="ECO:0000259" key="7">
    <source>
        <dbReference type="PROSITE" id="PS50109"/>
    </source>
</evidence>
<dbReference type="Pfam" id="PF00069">
    <property type="entry name" value="Pkinase"/>
    <property type="match status" value="1"/>
</dbReference>
<feature type="domain" description="Histidine kinase" evidence="7">
    <location>
        <begin position="1566"/>
        <end position="1823"/>
    </location>
</feature>
<dbReference type="Pfam" id="PF13191">
    <property type="entry name" value="AAA_16"/>
    <property type="match status" value="1"/>
</dbReference>
<dbReference type="Gene3D" id="1.10.510.10">
    <property type="entry name" value="Transferase(Phosphotransferase) domain 1"/>
    <property type="match status" value="1"/>
</dbReference>
<dbReference type="CDD" id="cd00082">
    <property type="entry name" value="HisKA"/>
    <property type="match status" value="1"/>
</dbReference>
<dbReference type="InterPro" id="IPR029016">
    <property type="entry name" value="GAF-like_dom_sf"/>
</dbReference>
<organism evidence="8">
    <name type="scientific">Leptolyngbya sp. NK1-12</name>
    <dbReference type="NCBI Taxonomy" id="2547451"/>
    <lineage>
        <taxon>Bacteria</taxon>
        <taxon>Bacillati</taxon>
        <taxon>Cyanobacteriota</taxon>
        <taxon>Cyanophyceae</taxon>
        <taxon>Leptolyngbyales</taxon>
        <taxon>Leptolyngbyaceae</taxon>
        <taxon>Leptolyngbya group</taxon>
        <taxon>Leptolyngbya</taxon>
    </lineage>
</organism>
<dbReference type="RefSeq" id="WP_316436935.1">
    <property type="nucleotide sequence ID" value="NZ_CP053587.1"/>
</dbReference>
<keyword evidence="3" id="KW-0597">Phosphoprotein</keyword>
<evidence type="ECO:0000259" key="6">
    <source>
        <dbReference type="PROSITE" id="PS50011"/>
    </source>
</evidence>
<dbReference type="Gene3D" id="3.30.200.20">
    <property type="entry name" value="Phosphorylase Kinase, domain 1"/>
    <property type="match status" value="1"/>
</dbReference>
<dbReference type="SMART" id="SM00387">
    <property type="entry name" value="HATPase_c"/>
    <property type="match status" value="1"/>
</dbReference>
<dbReference type="InterPro" id="IPR036097">
    <property type="entry name" value="HisK_dim/P_sf"/>
</dbReference>
<evidence type="ECO:0000313" key="8">
    <source>
        <dbReference type="EMBL" id="WNZ27282.1"/>
    </source>
</evidence>
<dbReference type="PROSITE" id="PS50109">
    <property type="entry name" value="HIS_KIN"/>
    <property type="match status" value="1"/>
</dbReference>
<accession>A0AA96WYV1</accession>
<keyword evidence="4" id="KW-0418">Kinase</keyword>
<dbReference type="SMART" id="SM00220">
    <property type="entry name" value="S_TKc"/>
    <property type="match status" value="1"/>
</dbReference>
<dbReference type="InterPro" id="IPR008271">
    <property type="entry name" value="Ser/Thr_kinase_AS"/>
</dbReference>
<dbReference type="Pfam" id="PF02518">
    <property type="entry name" value="HATPase_c"/>
    <property type="match status" value="1"/>
</dbReference>
<dbReference type="PANTHER" id="PTHR43642:SF1">
    <property type="entry name" value="HYBRID SIGNAL TRANSDUCTION HISTIDINE KINASE G"/>
    <property type="match status" value="1"/>
</dbReference>
<dbReference type="InterPro" id="IPR005467">
    <property type="entry name" value="His_kinase_dom"/>
</dbReference>
<dbReference type="SUPFAM" id="SSF52540">
    <property type="entry name" value="P-loop containing nucleoside triphosphate hydrolases"/>
    <property type="match status" value="1"/>
</dbReference>
<dbReference type="EC" id="2.7.13.3" evidence="2"/>
<sequence>MLDTCLLPGYHLTEVVHVGAETILYRGWSQSHQQPVILKTLKADYPNLSQLTRLKHEYQITASLDLEEIVKTYGLETHQHRVVLVLEDFGGRSLNHWLAEQPSQPVDQPALIRWLEMAVQLAQALEVLHQHAIIHKDIKPANIIFNPATAQVKLTDFSIASHLRKEVPQLKHPDQLEGTLAYMSPEQTGRMNRSVDHRSDFYSLGVTFYEMLTGQLPFSGNDPLELVHCHIARQPVSIQVLNPAIPVVIAEIVSKLMAKNAEDRYQSATGLKADLECCLSHLKTSHTVPCFVPGARDRRAQFLIPQKLYGREAEVAMLLAAFDRVVEHTAKANQSSSNQAIASSTSLPQSELMLITGYSGIGKSSLVNEIHKPITQNRGYFISGKFDQFKRNIPYASLIQAFQSLIQQLMTESSARLQSWREKLLAALGANGQVIIDVIPEVELIIGPQPAVPELGATEAQNRLNRVFLSFIQVFTQPDHPLVLFLDDLQWADSASLKLIQLLMTHPDSRHLLLIGAYRDNEVDAVHPLIKTVTEIQQAGAVVNQIVIRPLALNHVQQLVADTLGDSQDGSQAGFQSGFQSNAYQALAELLFTKTQGNPFFLKQLLKTLYQEKLIRFDFAQGRWQWDLQTIQTTDIADKSVVELVASNIEKLPLPTQTVLKLAACVGDRFTIQGLATVSEMNLLSLAKTLQPALENGFILPFDNTYKIPLLFADSELAAFEFDHASVAYRFLHDRVQQAAYSLIPESHRPATHLRVGQLLLQNTAPTDLEAAIFEIVNSLNKGAELLVEQTEKTKLAQLNLIAGQKAKSAAAYEPAFSYLEQGIMLLAQDSWQSDYELTLALYAEAAEVAYLNTDYARSEQLVNGIEQYSITNLDKVKAYELKIQLYMAQLEMMKAIDTGMEALSMLGVPIVSQLEQNHFSIRLPQLAELDQIPLMTDPVKLAALRVLNTVTTTAYQTQAEIFRWIVLMQLQLCIEYGHSALAPFAYIAYGWFCSTINAPERAYAAGQIALKLAEQFDAKELECSIIQIFECFIRHQKEHIRETFAPLVEAIHLGLETGDIEYVSYAAMNYCNHLFFSGEPLDQLNSIQLQYVNLLLKLKQEFQIYYARFWRQVTLNLQGESRNPCRLIGESFDETVMLPRLQAAQNHQSLFGVYTARAILNYLFHNYAVAVENATLADRYASSGAGLVASIEHSFYYALILLARLDQVDAVQQAEYRQVITEHHILLQRWAEAAPMNYQHKLDLVVAELARSEQQVYQAMMGYDQAIQGALANGYIQEAAIASERAAEFYLSQNRKSIAQGYMTDAYYGYMQWGAIAKVQQLESRYPDLILRNYEALPDRNPVLLADTQPTRSTSTSSVILDLATAMKAAEAIASELLLEKLPCRILSIILENAAAQKGYLILNQQNQLCIEAMIAGNETVVALNSTPLEASPDVPVALINYVARTQYPLVLDNAAQEAMFSSDLYLQRYQPQSVLCAPIFYQGEFIGIIYLENNLTLGAFTAERLELLKLLTAQAAIAIENARLYAREQERSHQLQASLEQLQHTQAQLVQTEKISQLGQLVAGVAHEVNNPIGFIAGNLSHAAEYIQDLVEHLQHYQQHYPTPGAAIQNHAEEIELEFLLEDLPQMIDSMKLGIDRIRDVMQSLRNYSRQDGKEKQWTDLHMGLNTTLMILSHRLKAKPDCPAIRVVKQYGELPPFKCYSGQLNQVFMNLIANAIDAIEEENVVRTTAGLKPKQNTITIRTAATDNGVEIHIVDDGPGIPLEIQQRLFDAFFTTKPEGKGTGLGLSISYQIVTQQHGGKLECISSPGQGTEFVIQLPVMDL</sequence>
<dbReference type="GO" id="GO:0005524">
    <property type="term" value="F:ATP binding"/>
    <property type="evidence" value="ECO:0007669"/>
    <property type="project" value="InterPro"/>
</dbReference>
<evidence type="ECO:0000256" key="1">
    <source>
        <dbReference type="ARBA" id="ARBA00000085"/>
    </source>
</evidence>
<dbReference type="SUPFAM" id="SSF55781">
    <property type="entry name" value="GAF domain-like"/>
    <property type="match status" value="1"/>
</dbReference>
<dbReference type="PROSITE" id="PS50011">
    <property type="entry name" value="PROTEIN_KINASE_DOM"/>
    <property type="match status" value="1"/>
</dbReference>
<gene>
    <name evidence="8" type="ORF">HJG54_30810</name>
</gene>
<evidence type="ECO:0000256" key="4">
    <source>
        <dbReference type="ARBA" id="ARBA00022777"/>
    </source>
</evidence>
<dbReference type="InterPro" id="IPR003661">
    <property type="entry name" value="HisK_dim/P_dom"/>
</dbReference>
<evidence type="ECO:0000256" key="3">
    <source>
        <dbReference type="ARBA" id="ARBA00022553"/>
    </source>
</evidence>
<dbReference type="Pfam" id="PF01590">
    <property type="entry name" value="GAF"/>
    <property type="match status" value="1"/>
</dbReference>
<dbReference type="PROSITE" id="PS00108">
    <property type="entry name" value="PROTEIN_KINASE_ST"/>
    <property type="match status" value="1"/>
</dbReference>
<feature type="domain" description="Protein kinase" evidence="6">
    <location>
        <begin position="10"/>
        <end position="284"/>
    </location>
</feature>